<dbReference type="Gene3D" id="1.10.10.10">
    <property type="entry name" value="Winged helix-like DNA-binding domain superfamily/Winged helix DNA-binding domain"/>
    <property type="match status" value="1"/>
</dbReference>
<dbReference type="InterPro" id="IPR036390">
    <property type="entry name" value="WH_DNA-bd_sf"/>
</dbReference>
<dbReference type="GO" id="GO:0006950">
    <property type="term" value="P:response to stress"/>
    <property type="evidence" value="ECO:0007669"/>
    <property type="project" value="TreeGrafter"/>
</dbReference>
<evidence type="ECO:0000313" key="3">
    <source>
        <dbReference type="Proteomes" id="UP000677082"/>
    </source>
</evidence>
<dbReference type="EMBL" id="BOQN01000040">
    <property type="protein sequence ID" value="GIM91134.1"/>
    <property type="molecule type" value="Genomic_DNA"/>
</dbReference>
<dbReference type="InterPro" id="IPR039422">
    <property type="entry name" value="MarR/SlyA-like"/>
</dbReference>
<dbReference type="GO" id="GO:0003700">
    <property type="term" value="F:DNA-binding transcription factor activity"/>
    <property type="evidence" value="ECO:0007669"/>
    <property type="project" value="InterPro"/>
</dbReference>
<sequence length="161" mass="18631">MTEPRWLDEPEQRAWRSLMTMQDGLSEFLDRQLRTRCGLSDADYQVLAHLSEAPEGRLRPFELGGLLRWEKSRLSQHLGRMENRDLVTRERCLTDQRGAVVVIAPRGRDLIEVAAPQHVADVRSALIDHLTPAELRTLTTIGDKVRKRLAELEREQLDREQ</sequence>
<keyword evidence="3" id="KW-1185">Reference proteome</keyword>
<accession>A0A919T832</accession>
<dbReference type="PROSITE" id="PS50995">
    <property type="entry name" value="HTH_MARR_2"/>
    <property type="match status" value="1"/>
</dbReference>
<dbReference type="AlphaFoldDB" id="A0A919T832"/>
<comment type="caution">
    <text evidence="2">The sequence shown here is derived from an EMBL/GenBank/DDBJ whole genome shotgun (WGS) entry which is preliminary data.</text>
</comment>
<evidence type="ECO:0000313" key="2">
    <source>
        <dbReference type="EMBL" id="GIM91134.1"/>
    </source>
</evidence>
<dbReference type="InterPro" id="IPR000835">
    <property type="entry name" value="HTH_MarR-typ"/>
</dbReference>
<dbReference type="Proteomes" id="UP000677082">
    <property type="component" value="Unassembled WGS sequence"/>
</dbReference>
<gene>
    <name evidence="2" type="ORF">Ato02nite_029270</name>
</gene>
<dbReference type="Pfam" id="PF12802">
    <property type="entry name" value="MarR_2"/>
    <property type="match status" value="1"/>
</dbReference>
<reference evidence="2 3" key="1">
    <citation type="submission" date="2021-03" db="EMBL/GenBank/DDBJ databases">
        <title>Whole genome shotgun sequence of Actinoplanes toevensis NBRC 105298.</title>
        <authorList>
            <person name="Komaki H."/>
            <person name="Tamura T."/>
        </authorList>
    </citation>
    <scope>NUCLEOTIDE SEQUENCE [LARGE SCALE GENOMIC DNA]</scope>
    <source>
        <strain evidence="2 3">NBRC 105298</strain>
    </source>
</reference>
<name>A0A919T832_9ACTN</name>
<dbReference type="PANTHER" id="PTHR33164:SF99">
    <property type="entry name" value="MARR FAMILY REGULATORY PROTEIN"/>
    <property type="match status" value="1"/>
</dbReference>
<dbReference type="InterPro" id="IPR036388">
    <property type="entry name" value="WH-like_DNA-bd_sf"/>
</dbReference>
<organism evidence="2 3">
    <name type="scientific">Paractinoplanes toevensis</name>
    <dbReference type="NCBI Taxonomy" id="571911"/>
    <lineage>
        <taxon>Bacteria</taxon>
        <taxon>Bacillati</taxon>
        <taxon>Actinomycetota</taxon>
        <taxon>Actinomycetes</taxon>
        <taxon>Micromonosporales</taxon>
        <taxon>Micromonosporaceae</taxon>
        <taxon>Paractinoplanes</taxon>
    </lineage>
</organism>
<dbReference type="PANTHER" id="PTHR33164">
    <property type="entry name" value="TRANSCRIPTIONAL REGULATOR, MARR FAMILY"/>
    <property type="match status" value="1"/>
</dbReference>
<protein>
    <submittedName>
        <fullName evidence="2">MarR family transcriptional regulator</fullName>
    </submittedName>
</protein>
<dbReference type="SUPFAM" id="SSF46785">
    <property type="entry name" value="Winged helix' DNA-binding domain"/>
    <property type="match status" value="1"/>
</dbReference>
<proteinExistence type="predicted"/>
<feature type="domain" description="HTH marR-type" evidence="1">
    <location>
        <begin position="11"/>
        <end position="147"/>
    </location>
</feature>
<dbReference type="SMART" id="SM00347">
    <property type="entry name" value="HTH_MARR"/>
    <property type="match status" value="1"/>
</dbReference>
<evidence type="ECO:0000259" key="1">
    <source>
        <dbReference type="PROSITE" id="PS50995"/>
    </source>
</evidence>
<dbReference type="RefSeq" id="WP_213007045.1">
    <property type="nucleotide sequence ID" value="NZ_BOQN01000040.1"/>
</dbReference>